<feature type="binding site" evidence="2">
    <location>
        <position position="102"/>
    </location>
    <ligand>
        <name>substrate</name>
    </ligand>
</feature>
<dbReference type="RefSeq" id="WP_126450338.1">
    <property type="nucleotide sequence ID" value="NZ_AP018553.1"/>
</dbReference>
<gene>
    <name evidence="5" type="ORF">GCM10007116_21860</name>
    <name evidence="4" type="ORF">HS1genome_1600</name>
</gene>
<dbReference type="NCBIfam" id="NF004436">
    <property type="entry name" value="PRK05772.1"/>
    <property type="match status" value="1"/>
</dbReference>
<dbReference type="GeneID" id="38667100"/>
<dbReference type="InterPro" id="IPR005251">
    <property type="entry name" value="IF-M1Pi"/>
</dbReference>
<organism evidence="4 6">
    <name type="scientific">Sulfodiicoccus acidiphilus</name>
    <dbReference type="NCBI Taxonomy" id="1670455"/>
    <lineage>
        <taxon>Archaea</taxon>
        <taxon>Thermoproteota</taxon>
        <taxon>Thermoprotei</taxon>
        <taxon>Sulfolobales</taxon>
        <taxon>Sulfolobaceae</taxon>
        <taxon>Sulfodiicoccus</taxon>
    </lineage>
</organism>
<dbReference type="Gene3D" id="1.20.120.420">
    <property type="entry name" value="translation initiation factor eif-2b, domain 1"/>
    <property type="match status" value="1"/>
</dbReference>
<dbReference type="HAMAP" id="MF_01678">
    <property type="entry name" value="Salvage_MtnA"/>
    <property type="match status" value="1"/>
</dbReference>
<reference evidence="5" key="4">
    <citation type="submission" date="2020-09" db="EMBL/GenBank/DDBJ databases">
        <authorList>
            <person name="Sun Q."/>
            <person name="Ohkuma M."/>
        </authorList>
    </citation>
    <scope>NUCLEOTIDE SEQUENCE</scope>
    <source>
        <strain evidence="5">JCM 31740</strain>
    </source>
</reference>
<dbReference type="KEGG" id="sacd:HS1genome_1600"/>
<comment type="catalytic activity">
    <reaction evidence="2">
        <text>5-(methylsulfanyl)-alpha-D-ribose 1-phosphate = 5-(methylsulfanyl)-D-ribulose 1-phosphate</text>
        <dbReference type="Rhea" id="RHEA:19989"/>
        <dbReference type="ChEBI" id="CHEBI:58533"/>
        <dbReference type="ChEBI" id="CHEBI:58548"/>
        <dbReference type="EC" id="5.3.1.23"/>
    </reaction>
</comment>
<dbReference type="EMBL" id="AP018553">
    <property type="protein sequence ID" value="BBD73211.1"/>
    <property type="molecule type" value="Genomic_DNA"/>
</dbReference>
<dbReference type="EC" id="5.3.1.23" evidence="2"/>
<dbReference type="InterPro" id="IPR000649">
    <property type="entry name" value="IF-2B-related"/>
</dbReference>
<dbReference type="GO" id="GO:0046523">
    <property type="term" value="F:S-methyl-5-thioribose-1-phosphate isomerase activity"/>
    <property type="evidence" value="ECO:0007669"/>
    <property type="project" value="UniProtKB-UniRule"/>
</dbReference>
<name>A0A348B4V9_9CREN</name>
<keyword evidence="1 2" id="KW-0413">Isomerase</keyword>
<dbReference type="InterPro" id="IPR011559">
    <property type="entry name" value="Initiation_fac_2B_a/b/d"/>
</dbReference>
<feature type="active site" description="Proton donor" evidence="2">
    <location>
        <position position="255"/>
    </location>
</feature>
<proteinExistence type="inferred from homology"/>
<keyword evidence="3" id="KW-0175">Coiled coil</keyword>
<dbReference type="EMBL" id="BMQS01000031">
    <property type="protein sequence ID" value="GGU04896.1"/>
    <property type="molecule type" value="Genomic_DNA"/>
</dbReference>
<evidence type="ECO:0000313" key="5">
    <source>
        <dbReference type="EMBL" id="GGU04896.1"/>
    </source>
</evidence>
<comment type="similarity">
    <text evidence="2">Belongs to the EIF-2B alpha/beta/delta subunits family. MtnA subfamily.</text>
</comment>
<feature type="binding site" evidence="2">
    <location>
        <begin position="265"/>
        <end position="266"/>
    </location>
    <ligand>
        <name>substrate</name>
    </ligand>
</feature>
<feature type="binding site" evidence="2">
    <location>
        <begin position="60"/>
        <end position="62"/>
    </location>
    <ligand>
        <name>substrate</name>
    </ligand>
</feature>
<accession>A0A348B4V9</accession>
<dbReference type="OrthoDB" id="45195at2157"/>
<keyword evidence="2" id="KW-0486">Methionine biosynthesis</keyword>
<dbReference type="PANTHER" id="PTHR43475">
    <property type="entry name" value="METHYLTHIORIBOSE-1-PHOSPHATE ISOMERASE"/>
    <property type="match status" value="1"/>
</dbReference>
<reference evidence="5" key="1">
    <citation type="journal article" date="2014" name="Int. J. Syst. Evol. Microbiol.">
        <title>Complete genome sequence of Corynebacterium casei LMG S-19264T (=DSM 44701T), isolated from a smear-ripened cheese.</title>
        <authorList>
            <consortium name="US DOE Joint Genome Institute (JGI-PGF)"/>
            <person name="Walter F."/>
            <person name="Albersmeier A."/>
            <person name="Kalinowski J."/>
            <person name="Ruckert C."/>
        </authorList>
    </citation>
    <scope>NUCLEOTIDE SEQUENCE</scope>
    <source>
        <strain evidence="5">JCM 31740</strain>
    </source>
</reference>
<dbReference type="Gene3D" id="3.40.50.10470">
    <property type="entry name" value="Translation initiation factor eif-2b, domain 2"/>
    <property type="match status" value="1"/>
</dbReference>
<dbReference type="PANTHER" id="PTHR43475:SF1">
    <property type="entry name" value="METHYLTHIORIBOSE-1-PHOSPHATE ISOMERASE"/>
    <property type="match status" value="1"/>
</dbReference>
<feature type="coiled-coil region" evidence="3">
    <location>
        <begin position="124"/>
        <end position="155"/>
    </location>
</feature>
<dbReference type="Proteomes" id="UP000616143">
    <property type="component" value="Unassembled WGS sequence"/>
</dbReference>
<dbReference type="AlphaFoldDB" id="A0A348B4V9"/>
<keyword evidence="2" id="KW-0028">Amino-acid biosynthesis</keyword>
<feature type="binding site" evidence="2">
    <location>
        <position position="214"/>
    </location>
    <ligand>
        <name>substrate</name>
    </ligand>
</feature>
<sequence>MVTLEEAKRAFIPKLRPLRWDRERHVLTILDQTLLPFEVYWVEAKDPSQIAEAIKSMRVRGAPAIGIAAAYGMVTALNSPTNDIKESLNALAKAKLQLDAARPTAVNLSWATSRMLSKANRLVHEGEAKKVDELKELLEEEANRVYEEELEAELKIGIYGFEKLNDGDVVLTQCNAGGLATGTGLGTALAPVKLARALGVNVSVVAPETRPWLQGSRLTAYELMTDGVPVTLISDTAVGLVLYKKMVNSVMVGADRILADGHVFNKVGTFKEAVIAHELGVPFYALAPTSTLDLRSSVEEVKIEERSPDEVRTVRGVPVAPEGVKVYNPVFDVTPPKYVTAIITEAGIIYPPFEKNVRKIANM</sequence>
<dbReference type="FunFam" id="1.20.120.420:FF:000003">
    <property type="entry name" value="Methylthioribose-1-phosphate isomerase"/>
    <property type="match status" value="1"/>
</dbReference>
<protein>
    <recommendedName>
        <fullName evidence="2">Putative methylthioribose-1-phosphate isomerase</fullName>
        <shortName evidence="2">M1Pi</shortName>
        <shortName evidence="2">MTR-1-P isomerase</shortName>
        <ecNumber evidence="2">5.3.1.23</ecNumber>
    </recommendedName>
    <alternativeName>
        <fullName evidence="2">MTNA-like protein</fullName>
        <shortName evidence="2">aMTNA</shortName>
    </alternativeName>
    <alternativeName>
        <fullName evidence="2">S-methyl-5-thioribose-1-phosphate isomerase</fullName>
    </alternativeName>
</protein>
<feature type="site" description="Transition state stabilizer" evidence="2">
    <location>
        <position position="174"/>
    </location>
</feature>
<dbReference type="InterPro" id="IPR042529">
    <property type="entry name" value="IF_2B-like_C"/>
</dbReference>
<evidence type="ECO:0000313" key="4">
    <source>
        <dbReference type="EMBL" id="BBD73211.1"/>
    </source>
</evidence>
<evidence type="ECO:0000256" key="3">
    <source>
        <dbReference type="SAM" id="Coils"/>
    </source>
</evidence>
<evidence type="ECO:0000256" key="1">
    <source>
        <dbReference type="ARBA" id="ARBA00023235"/>
    </source>
</evidence>
<dbReference type="Pfam" id="PF01008">
    <property type="entry name" value="IF-2B"/>
    <property type="match status" value="1"/>
</dbReference>
<dbReference type="InterPro" id="IPR027363">
    <property type="entry name" value="M1Pi_N"/>
</dbReference>
<dbReference type="InterPro" id="IPR037171">
    <property type="entry name" value="NagB/RpiA_transferase-like"/>
</dbReference>
<comment type="function">
    <text evidence="2">Catalyzes the interconversion of methylthioribose-1-phosphate (MTR-1-P) into methylthioribulose-1-phosphate (MTRu-1-P).</text>
</comment>
<dbReference type="FunFam" id="3.40.50.10470:FF:000006">
    <property type="entry name" value="Methylthioribose-1-phosphate isomerase"/>
    <property type="match status" value="1"/>
</dbReference>
<keyword evidence="6" id="KW-1185">Reference proteome</keyword>
<dbReference type="GO" id="GO:0019509">
    <property type="term" value="P:L-methionine salvage from methylthioadenosine"/>
    <property type="evidence" value="ECO:0007669"/>
    <property type="project" value="UniProtKB-UniRule"/>
</dbReference>
<evidence type="ECO:0000256" key="2">
    <source>
        <dbReference type="HAMAP-Rule" id="MF_01678"/>
    </source>
</evidence>
<reference evidence="6" key="2">
    <citation type="submission" date="2018-04" db="EMBL/GenBank/DDBJ databases">
        <title>Complete genome sequence of Sulfodiicoccus acidiphilus strain HS-1.</title>
        <authorList>
            <person name="Sakai H.D."/>
            <person name="Kurosawa N."/>
        </authorList>
    </citation>
    <scope>NUCLEOTIDE SEQUENCE [LARGE SCALE GENOMIC DNA]</scope>
    <source>
        <strain evidence="6">HS-1</strain>
    </source>
</reference>
<evidence type="ECO:0000313" key="6">
    <source>
        <dbReference type="Proteomes" id="UP000276741"/>
    </source>
</evidence>
<dbReference type="Proteomes" id="UP000276741">
    <property type="component" value="Chromosome"/>
</dbReference>
<dbReference type="NCBIfam" id="TIGR00524">
    <property type="entry name" value="eIF-2B_rel"/>
    <property type="match status" value="1"/>
</dbReference>
<reference evidence="4" key="3">
    <citation type="journal article" date="2019" name="BMC Res. Notes">
        <title>Complete genome sequence of the Sulfodiicoccus acidiphilus strain HS-1T, the first crenarchaeon that lacks polB3, isolated from an acidic hot spring in Ohwaku-dani, Hakone, Japan.</title>
        <authorList>
            <person name="Sakai H.D."/>
            <person name="Kurosawa N."/>
        </authorList>
    </citation>
    <scope>NUCLEOTIDE SEQUENCE</scope>
    <source>
        <strain evidence="4">HS-1</strain>
    </source>
</reference>
<dbReference type="SUPFAM" id="SSF100950">
    <property type="entry name" value="NagB/RpiA/CoA transferase-like"/>
    <property type="match status" value="1"/>
</dbReference>
<dbReference type="NCBIfam" id="TIGR00512">
    <property type="entry name" value="salvage_mtnA"/>
    <property type="match status" value="1"/>
</dbReference>
<dbReference type="NCBIfam" id="NF004326">
    <property type="entry name" value="PRK05720.1"/>
    <property type="match status" value="1"/>
</dbReference>